<reference evidence="3" key="1">
    <citation type="submission" date="2022-08" db="EMBL/GenBank/DDBJ databases">
        <authorList>
            <person name="Somphong A."/>
            <person name="Phongsopitanun W."/>
        </authorList>
    </citation>
    <scope>NUCLEOTIDE SEQUENCE</scope>
    <source>
        <strain evidence="3">LP05-1</strain>
    </source>
</reference>
<dbReference type="Pfam" id="PF19054">
    <property type="entry name" value="DUF5753"/>
    <property type="match status" value="1"/>
</dbReference>
<gene>
    <name evidence="3" type="ORF">NX801_27725</name>
</gene>
<name>A0ABT2CPW4_9ACTN</name>
<dbReference type="InterPro" id="IPR043917">
    <property type="entry name" value="DUF5753"/>
</dbReference>
<dbReference type="SMART" id="SM00530">
    <property type="entry name" value="HTH_XRE"/>
    <property type="match status" value="1"/>
</dbReference>
<sequence length="276" mass="30764">MNYKKLNPDSSPQARFGADLRSKREEKGWRQWELADEMGYSASHVSSVENGRKLSTLRFACHADSALGTGDMFERKWREIRLGSLLEGFPEYLGYEGRAVEIRLYEIGIVPGLLQIGPYAQTLADIAVQRGAITVEQAKERVTLLAERQAALVRAKPPIMIVVMDESCIRRPVGGPKVMSAQLQALLDFAARPHTALHIAPFSMGEHRAFDLPVNLLTMADRSLVAYAESQTQGHMDRETSLVVPLLNDYHHLQTHVLSQVDSVAMIKQALSSSRQ</sequence>
<evidence type="ECO:0000313" key="3">
    <source>
        <dbReference type="EMBL" id="MCS0639360.1"/>
    </source>
</evidence>
<dbReference type="InterPro" id="IPR001387">
    <property type="entry name" value="Cro/C1-type_HTH"/>
</dbReference>
<protein>
    <submittedName>
        <fullName evidence="3">Helix-turn-helix transcriptional regulator</fullName>
    </submittedName>
</protein>
<comment type="caution">
    <text evidence="3">The sequence shown here is derived from an EMBL/GenBank/DDBJ whole genome shotgun (WGS) entry which is preliminary data.</text>
</comment>
<evidence type="ECO:0000313" key="4">
    <source>
        <dbReference type="Proteomes" id="UP001431313"/>
    </source>
</evidence>
<dbReference type="RefSeq" id="WP_258790681.1">
    <property type="nucleotide sequence ID" value="NZ_JANUGQ010000034.1"/>
</dbReference>
<feature type="region of interest" description="Disordered" evidence="1">
    <location>
        <begin position="1"/>
        <end position="22"/>
    </location>
</feature>
<accession>A0ABT2CPW4</accession>
<dbReference type="CDD" id="cd00093">
    <property type="entry name" value="HTH_XRE"/>
    <property type="match status" value="1"/>
</dbReference>
<dbReference type="InterPro" id="IPR010982">
    <property type="entry name" value="Lambda_DNA-bd_dom_sf"/>
</dbReference>
<proteinExistence type="predicted"/>
<dbReference type="Pfam" id="PF13560">
    <property type="entry name" value="HTH_31"/>
    <property type="match status" value="1"/>
</dbReference>
<dbReference type="EMBL" id="JANUGQ010000034">
    <property type="protein sequence ID" value="MCS0639360.1"/>
    <property type="molecule type" value="Genomic_DNA"/>
</dbReference>
<dbReference type="Proteomes" id="UP001431313">
    <property type="component" value="Unassembled WGS sequence"/>
</dbReference>
<dbReference type="Gene3D" id="1.10.260.40">
    <property type="entry name" value="lambda repressor-like DNA-binding domains"/>
    <property type="match status" value="1"/>
</dbReference>
<keyword evidence="4" id="KW-1185">Reference proteome</keyword>
<evidence type="ECO:0000259" key="2">
    <source>
        <dbReference type="PROSITE" id="PS50943"/>
    </source>
</evidence>
<dbReference type="PROSITE" id="PS50943">
    <property type="entry name" value="HTH_CROC1"/>
    <property type="match status" value="1"/>
</dbReference>
<organism evidence="3 4">
    <name type="scientific">Streptomyces pyxinae</name>
    <dbReference type="NCBI Taxonomy" id="2970734"/>
    <lineage>
        <taxon>Bacteria</taxon>
        <taxon>Bacillati</taxon>
        <taxon>Actinomycetota</taxon>
        <taxon>Actinomycetes</taxon>
        <taxon>Kitasatosporales</taxon>
        <taxon>Streptomycetaceae</taxon>
        <taxon>Streptomyces</taxon>
    </lineage>
</organism>
<evidence type="ECO:0000256" key="1">
    <source>
        <dbReference type="SAM" id="MobiDB-lite"/>
    </source>
</evidence>
<feature type="domain" description="HTH cro/C1-type" evidence="2">
    <location>
        <begin position="20"/>
        <end position="52"/>
    </location>
</feature>
<dbReference type="SUPFAM" id="SSF47413">
    <property type="entry name" value="lambda repressor-like DNA-binding domains"/>
    <property type="match status" value="1"/>
</dbReference>